<reference evidence="6 7" key="1">
    <citation type="submission" date="2018-04" db="EMBL/GenBank/DDBJ databases">
        <title>The genome of golden apple snail Pomacea canaliculata provides insight into stress tolerance and invasive adaptation.</title>
        <authorList>
            <person name="Liu C."/>
            <person name="Liu B."/>
            <person name="Ren Y."/>
            <person name="Zhang Y."/>
            <person name="Wang H."/>
            <person name="Li S."/>
            <person name="Jiang F."/>
            <person name="Yin L."/>
            <person name="Zhang G."/>
            <person name="Qian W."/>
            <person name="Fan W."/>
        </authorList>
    </citation>
    <scope>NUCLEOTIDE SEQUENCE [LARGE SCALE GENOMIC DNA]</scope>
    <source>
        <strain evidence="6">SZHN2017</strain>
        <tissue evidence="6">Muscle</tissue>
    </source>
</reference>
<keyword evidence="3" id="KW-0862">Zinc</keyword>
<feature type="region of interest" description="Disordered" evidence="4">
    <location>
        <begin position="1"/>
        <end position="31"/>
    </location>
</feature>
<dbReference type="PROSITE" id="PS50871">
    <property type="entry name" value="C1Q"/>
    <property type="match status" value="1"/>
</dbReference>
<dbReference type="AlphaFoldDB" id="A0A2T7P5K3"/>
<dbReference type="SUPFAM" id="SSF49842">
    <property type="entry name" value="TNF-like"/>
    <property type="match status" value="1"/>
</dbReference>
<evidence type="ECO:0000256" key="1">
    <source>
        <dbReference type="ARBA" id="ARBA00022723"/>
    </source>
</evidence>
<dbReference type="InterPro" id="IPR008983">
    <property type="entry name" value="Tumour_necrosis_fac-like_dom"/>
</dbReference>
<dbReference type="Pfam" id="PF00386">
    <property type="entry name" value="C1q"/>
    <property type="match status" value="1"/>
</dbReference>
<feature type="region of interest" description="Disordered" evidence="4">
    <location>
        <begin position="380"/>
        <end position="423"/>
    </location>
</feature>
<name>A0A2T7P5K3_POMCA</name>
<evidence type="ECO:0000256" key="4">
    <source>
        <dbReference type="SAM" id="MobiDB-lite"/>
    </source>
</evidence>
<feature type="compositionally biased region" description="Low complexity" evidence="4">
    <location>
        <begin position="221"/>
        <end position="230"/>
    </location>
</feature>
<feature type="region of interest" description="Disordered" evidence="4">
    <location>
        <begin position="221"/>
        <end position="240"/>
    </location>
</feature>
<organism evidence="6 7">
    <name type="scientific">Pomacea canaliculata</name>
    <name type="common">Golden apple snail</name>
    <dbReference type="NCBI Taxonomy" id="400727"/>
    <lineage>
        <taxon>Eukaryota</taxon>
        <taxon>Metazoa</taxon>
        <taxon>Spiralia</taxon>
        <taxon>Lophotrochozoa</taxon>
        <taxon>Mollusca</taxon>
        <taxon>Gastropoda</taxon>
        <taxon>Caenogastropoda</taxon>
        <taxon>Architaenioglossa</taxon>
        <taxon>Ampullarioidea</taxon>
        <taxon>Ampullariidae</taxon>
        <taxon>Pomacea</taxon>
    </lineage>
</organism>
<keyword evidence="2" id="KW-0863">Zinc-finger</keyword>
<sequence>MGSFAPSAESSSTVQTTGSMTPSESSPEIEISTTTTAVVADREICGICLGPCKGPHSRLTTCNHAICPPCLEKAHLQSSKQSHLDSSMKSADDECDNQSALTFPCLLCRTQVELSAEGKSLTKAVLTTSHPPSSTTHPSSPTSTKHSLVPGDLTTLTPSLTAPPALYEFHADDKDRGTQSSQLSTSDTCDDVREAECLCVESGKGLCLQCRHNHAKQLQPLTSSTSLPSTEDLDPDVEQKTRRQVNDLTAALTVMEEERSCLQRERQVVADVIRSRADVVRTLVTQAEERCQRALAAVAEKREGEIEEEMTAARDRRQQLQQMSLKVGGKQTTDMHTSLFSEDSLLHQPRQPRFLLHQSDDTSINLQVLECYLGQVYGTSSSPHEADENKGMVTDGLPGGEGAMGSPTPTTDVSMESEPQTRRVDGLGCGYDLVRYQGDNNSLNQHLDAFSRGAVKIEQETVRLQEQVRNMLNMLDTIRGLNSKVQSGSQLCQDAETMTEGHVELQEEEVNTDGETGELPDEISGENEGSVMESSQLNTNGELIKGGNLNIPKEIGALSQMFTTLKSKSRHVIVFHARVRAERLVREKLLVRHQVRCNVGQAYNTRTGVFTAPVTGIYLFLATELKGTGTGGASTRLSVDNTTVAWFKSRLSHVGKGVSCTSHVAVRLTSGQCVSLKARTVSVSQTWLLLFSGMLVQI</sequence>
<keyword evidence="7" id="KW-1185">Reference proteome</keyword>
<proteinExistence type="predicted"/>
<dbReference type="Gene3D" id="2.60.120.40">
    <property type="match status" value="1"/>
</dbReference>
<dbReference type="InterPro" id="IPR013083">
    <property type="entry name" value="Znf_RING/FYVE/PHD"/>
</dbReference>
<feature type="compositionally biased region" description="Polar residues" evidence="4">
    <location>
        <begin position="8"/>
        <end position="20"/>
    </location>
</feature>
<evidence type="ECO:0000256" key="2">
    <source>
        <dbReference type="ARBA" id="ARBA00022771"/>
    </source>
</evidence>
<feature type="compositionally biased region" description="Low complexity" evidence="4">
    <location>
        <begin position="21"/>
        <end position="31"/>
    </location>
</feature>
<dbReference type="InterPro" id="IPR017907">
    <property type="entry name" value="Znf_RING_CS"/>
</dbReference>
<feature type="compositionally biased region" description="Polar residues" evidence="4">
    <location>
        <begin position="407"/>
        <end position="418"/>
    </location>
</feature>
<protein>
    <recommendedName>
        <fullName evidence="5">C1q domain-containing protein</fullName>
    </recommendedName>
</protein>
<feature type="domain" description="C1q" evidence="5">
    <location>
        <begin position="568"/>
        <end position="698"/>
    </location>
</feature>
<dbReference type="Gene3D" id="3.30.40.10">
    <property type="entry name" value="Zinc/RING finger domain, C3HC4 (zinc finger)"/>
    <property type="match status" value="1"/>
</dbReference>
<evidence type="ECO:0000313" key="6">
    <source>
        <dbReference type="EMBL" id="PVD28699.1"/>
    </source>
</evidence>
<dbReference type="InterPro" id="IPR001073">
    <property type="entry name" value="C1q_dom"/>
</dbReference>
<gene>
    <name evidence="6" type="ORF">C0Q70_11293</name>
</gene>
<feature type="compositionally biased region" description="Low complexity" evidence="4">
    <location>
        <begin position="127"/>
        <end position="144"/>
    </location>
</feature>
<keyword evidence="1" id="KW-0479">Metal-binding</keyword>
<accession>A0A2T7P5K3</accession>
<evidence type="ECO:0000256" key="3">
    <source>
        <dbReference type="ARBA" id="ARBA00022833"/>
    </source>
</evidence>
<dbReference type="SMART" id="SM00110">
    <property type="entry name" value="C1Q"/>
    <property type="match status" value="1"/>
</dbReference>
<dbReference type="PROSITE" id="PS00518">
    <property type="entry name" value="ZF_RING_1"/>
    <property type="match status" value="1"/>
</dbReference>
<dbReference type="Proteomes" id="UP000245119">
    <property type="component" value="Linkage Group LG6"/>
</dbReference>
<dbReference type="GO" id="GO:0008270">
    <property type="term" value="F:zinc ion binding"/>
    <property type="evidence" value="ECO:0007669"/>
    <property type="project" value="UniProtKB-KW"/>
</dbReference>
<dbReference type="OrthoDB" id="6052459at2759"/>
<comment type="caution">
    <text evidence="6">The sequence shown here is derived from an EMBL/GenBank/DDBJ whole genome shotgun (WGS) entry which is preliminary data.</text>
</comment>
<evidence type="ECO:0000259" key="5">
    <source>
        <dbReference type="PROSITE" id="PS50871"/>
    </source>
</evidence>
<feature type="region of interest" description="Disordered" evidence="4">
    <location>
        <begin position="126"/>
        <end position="150"/>
    </location>
</feature>
<dbReference type="EMBL" id="PZQS01000006">
    <property type="protein sequence ID" value="PVD28699.1"/>
    <property type="molecule type" value="Genomic_DNA"/>
</dbReference>
<evidence type="ECO:0000313" key="7">
    <source>
        <dbReference type="Proteomes" id="UP000245119"/>
    </source>
</evidence>